<dbReference type="Proteomes" id="UP001231649">
    <property type="component" value="Chromosome 11"/>
</dbReference>
<dbReference type="EMBL" id="CM056787">
    <property type="protein sequence ID" value="KAJ8733068.1"/>
    <property type="molecule type" value="Genomic_DNA"/>
</dbReference>
<accession>A0ACC2R401</accession>
<name>A0ACC2R401_9NEOP</name>
<keyword evidence="2" id="KW-1185">Reference proteome</keyword>
<sequence length="198" mass="22119">MFGYRTPAKRVVKEGKDEGSISPSDETEKAGPSIQNIDLTQTCNVRKSIGDWEAARTEENTTLPKTSSQLSLLDTMKVNQKALPQQEKKEVTTRKRASIETANTSPKTEKPKFANRVAEAKACITKAKLHLGNSRNLRTDIKTEVTLAIERLFQLVKEGEAERNSSKISGNNKEQVKDTNSEGENYRNNCQETGDFRT</sequence>
<gene>
    <name evidence="1" type="ORF">PYW08_001366</name>
</gene>
<reference evidence="1" key="1">
    <citation type="submission" date="2023-03" db="EMBL/GenBank/DDBJ databases">
        <title>Chromosome-level genomes of two armyworms, Mythimna separata and Mythimna loreyi, provide insights into the biosynthesis and reception of sex pheromones.</title>
        <authorList>
            <person name="Zhao H."/>
        </authorList>
    </citation>
    <scope>NUCLEOTIDE SEQUENCE</scope>
    <source>
        <strain evidence="1">BeijingLab</strain>
    </source>
</reference>
<protein>
    <submittedName>
        <fullName evidence="1">Uncharacterized protein</fullName>
    </submittedName>
</protein>
<proteinExistence type="predicted"/>
<comment type="caution">
    <text evidence="1">The sequence shown here is derived from an EMBL/GenBank/DDBJ whole genome shotgun (WGS) entry which is preliminary data.</text>
</comment>
<evidence type="ECO:0000313" key="1">
    <source>
        <dbReference type="EMBL" id="KAJ8733068.1"/>
    </source>
</evidence>
<evidence type="ECO:0000313" key="2">
    <source>
        <dbReference type="Proteomes" id="UP001231649"/>
    </source>
</evidence>
<organism evidence="1 2">
    <name type="scientific">Mythimna loreyi</name>
    <dbReference type="NCBI Taxonomy" id="667449"/>
    <lineage>
        <taxon>Eukaryota</taxon>
        <taxon>Metazoa</taxon>
        <taxon>Ecdysozoa</taxon>
        <taxon>Arthropoda</taxon>
        <taxon>Hexapoda</taxon>
        <taxon>Insecta</taxon>
        <taxon>Pterygota</taxon>
        <taxon>Neoptera</taxon>
        <taxon>Endopterygota</taxon>
        <taxon>Lepidoptera</taxon>
        <taxon>Glossata</taxon>
        <taxon>Ditrysia</taxon>
        <taxon>Noctuoidea</taxon>
        <taxon>Noctuidae</taxon>
        <taxon>Noctuinae</taxon>
        <taxon>Hadenini</taxon>
        <taxon>Mythimna</taxon>
    </lineage>
</organism>